<dbReference type="AlphaFoldDB" id="A0A7S3QRX4"/>
<reference evidence="1" key="1">
    <citation type="submission" date="2021-01" db="EMBL/GenBank/DDBJ databases">
        <authorList>
            <person name="Corre E."/>
            <person name="Pelletier E."/>
            <person name="Niang G."/>
            <person name="Scheremetjew M."/>
            <person name="Finn R."/>
            <person name="Kale V."/>
            <person name="Holt S."/>
            <person name="Cochrane G."/>
            <person name="Meng A."/>
            <person name="Brown T."/>
            <person name="Cohen L."/>
        </authorList>
    </citation>
    <scope>NUCLEOTIDE SEQUENCE</scope>
    <source>
        <strain evidence="1">CCMP1320</strain>
    </source>
</reference>
<protein>
    <submittedName>
        <fullName evidence="1">Uncharacterized protein</fullName>
    </submittedName>
</protein>
<sequence>MMSYLQGHEGMLRAKRSKRTQCFVSNGSSLQGHKSKLRATRSKHTQFFVSTRSLLQGHESMLRANREKTQCCVGIRRARNESIIEQTQAFACIVVGLLPHASILNPYSIVTNC</sequence>
<accession>A0A7S3QRX4</accession>
<name>A0A7S3QRX4_DUNTE</name>
<evidence type="ECO:0000313" key="1">
    <source>
        <dbReference type="EMBL" id="CAE0491081.1"/>
    </source>
</evidence>
<proteinExistence type="predicted"/>
<organism evidence="1">
    <name type="scientific">Dunaliella tertiolecta</name>
    <name type="common">Green alga</name>
    <dbReference type="NCBI Taxonomy" id="3047"/>
    <lineage>
        <taxon>Eukaryota</taxon>
        <taxon>Viridiplantae</taxon>
        <taxon>Chlorophyta</taxon>
        <taxon>core chlorophytes</taxon>
        <taxon>Chlorophyceae</taxon>
        <taxon>CS clade</taxon>
        <taxon>Chlamydomonadales</taxon>
        <taxon>Dunaliellaceae</taxon>
        <taxon>Dunaliella</taxon>
    </lineage>
</organism>
<dbReference type="EMBL" id="HBIP01011021">
    <property type="protein sequence ID" value="CAE0491081.1"/>
    <property type="molecule type" value="Transcribed_RNA"/>
</dbReference>
<gene>
    <name evidence="1" type="ORF">DTER00134_LOCUS6154</name>
</gene>